<protein>
    <submittedName>
        <fullName evidence="2">Glycosyl transferase</fullName>
    </submittedName>
</protein>
<keyword evidence="3" id="KW-1185">Reference proteome</keyword>
<evidence type="ECO:0000259" key="1">
    <source>
        <dbReference type="Pfam" id="PF13439"/>
    </source>
</evidence>
<accession>A0A1B4VBJ2</accession>
<reference evidence="2 3" key="1">
    <citation type="submission" date="2015-08" db="EMBL/GenBank/DDBJ databases">
        <title>Complete genome sequence of Sulfurifustis variabilis.</title>
        <authorList>
            <person name="Miura A."/>
            <person name="Kojima H."/>
            <person name="Fukui M."/>
        </authorList>
    </citation>
    <scope>NUCLEOTIDE SEQUENCE [LARGE SCALE GENOMIC DNA]</scope>
    <source>
        <strain evidence="3">skN76</strain>
    </source>
</reference>
<organism evidence="2 3">
    <name type="scientific">Sulfurifustis variabilis</name>
    <dbReference type="NCBI Taxonomy" id="1675686"/>
    <lineage>
        <taxon>Bacteria</taxon>
        <taxon>Pseudomonadati</taxon>
        <taxon>Pseudomonadota</taxon>
        <taxon>Gammaproteobacteria</taxon>
        <taxon>Acidiferrobacterales</taxon>
        <taxon>Acidiferrobacteraceae</taxon>
        <taxon>Sulfurifustis</taxon>
    </lineage>
</organism>
<dbReference type="InterPro" id="IPR028098">
    <property type="entry name" value="Glyco_trans_4-like_N"/>
</dbReference>
<dbReference type="OrthoDB" id="5290958at2"/>
<dbReference type="EMBL" id="AP014936">
    <property type="protein sequence ID" value="BAU48031.1"/>
    <property type="molecule type" value="Genomic_DNA"/>
</dbReference>
<keyword evidence="2" id="KW-0808">Transferase</keyword>
<gene>
    <name evidence="2" type="ORF">SVA_1469</name>
</gene>
<dbReference type="Proteomes" id="UP000218899">
    <property type="component" value="Chromosome"/>
</dbReference>
<dbReference type="Pfam" id="PF13439">
    <property type="entry name" value="Glyco_transf_4"/>
    <property type="match status" value="1"/>
</dbReference>
<dbReference type="Pfam" id="PF13692">
    <property type="entry name" value="Glyco_trans_1_4"/>
    <property type="match status" value="1"/>
</dbReference>
<dbReference type="GO" id="GO:0016757">
    <property type="term" value="F:glycosyltransferase activity"/>
    <property type="evidence" value="ECO:0007669"/>
    <property type="project" value="UniProtKB-ARBA"/>
</dbReference>
<evidence type="ECO:0000313" key="2">
    <source>
        <dbReference type="EMBL" id="BAU48031.1"/>
    </source>
</evidence>
<sequence>MIRILYIVRNLEPGGAETFLLSMLQQLDKRRFTADVACLYGSGQLEAEFARAGVRIHMMGFNALYDLRAYLRLARLVRKNRYDIIHTKLFHADLVGRLIALGVGLRPVYSTVESVHEWVGPQRLRGRFKHIVARCSSRINERVIAVSEDIRKALISNVRLPSELVEVIPNGVDTRHFDPSVHGHGSLKAELGLPPRALLIGAVGTLSPVKNHRLLIEAAPEVIKHHPHAYFVVVGRGDQTALRDLARSYGVEQRFFFTGARRDVANVLASLDAYVMTSLSEGVSLSLLEAMAMARPVIATGVGGNVEIVNSRDLGILYPPNDHNALAHAIDEVLTNRPYRELICRNARRRVCNAYSLGVAVDRYQALYEARK</sequence>
<name>A0A1B4VBJ2_9GAMM</name>
<feature type="domain" description="Glycosyltransferase subfamily 4-like N-terminal" evidence="1">
    <location>
        <begin position="13"/>
        <end position="175"/>
    </location>
</feature>
<dbReference type="PANTHER" id="PTHR12526">
    <property type="entry name" value="GLYCOSYLTRANSFERASE"/>
    <property type="match status" value="1"/>
</dbReference>
<dbReference type="KEGG" id="sva:SVA_1469"/>
<proteinExistence type="predicted"/>
<evidence type="ECO:0000313" key="3">
    <source>
        <dbReference type="Proteomes" id="UP000218899"/>
    </source>
</evidence>
<dbReference type="RefSeq" id="WP_096460583.1">
    <property type="nucleotide sequence ID" value="NZ_AP014936.1"/>
</dbReference>
<dbReference type="Gene3D" id="3.40.50.2000">
    <property type="entry name" value="Glycogen Phosphorylase B"/>
    <property type="match status" value="2"/>
</dbReference>
<dbReference type="SUPFAM" id="SSF53756">
    <property type="entry name" value="UDP-Glycosyltransferase/glycogen phosphorylase"/>
    <property type="match status" value="1"/>
</dbReference>
<dbReference type="AlphaFoldDB" id="A0A1B4VBJ2"/>
<dbReference type="PANTHER" id="PTHR12526:SF636">
    <property type="entry name" value="BLL3647 PROTEIN"/>
    <property type="match status" value="1"/>
</dbReference>